<dbReference type="PANTHER" id="PTHR43464:SF92">
    <property type="entry name" value="SLR1071 PROTEIN"/>
    <property type="match status" value="1"/>
</dbReference>
<dbReference type="InterPro" id="IPR029063">
    <property type="entry name" value="SAM-dependent_MTases_sf"/>
</dbReference>
<sequence length="212" mass="23178">MPTSADARPHVTDTDAVHGEHGFGFLDRLGIVLRSRAVLSFARRERPAAVLDLGCGYDAGLLRQLAPHVTRLVGVDLRVSAAAKALPGSLFLEQRIDEALAALDEGAFDLVTMMSVLEHLEDGPATLAGCHRVLRPGGTLIVHVPTWQGKPVLEWFAFRRGVATEGINDHRMYYGVRDLWPPLIAAGFEPRNVRMRYHTGGFALRAVARRAA</sequence>
<keyword evidence="2" id="KW-1185">Reference proteome</keyword>
<dbReference type="eggNOG" id="COG2227">
    <property type="taxonomic scope" value="Bacteria"/>
</dbReference>
<dbReference type="STRING" id="469383.Cwoe_5464"/>
<dbReference type="RefSeq" id="WP_012936920.1">
    <property type="nucleotide sequence ID" value="NC_013739.1"/>
</dbReference>
<protein>
    <submittedName>
        <fullName evidence="1">Methyltransferase type 11</fullName>
    </submittedName>
</protein>
<dbReference type="HOGENOM" id="CLU_1446554_0_0_11"/>
<dbReference type="EMBL" id="CP001854">
    <property type="protein sequence ID" value="ADB53869.1"/>
    <property type="molecule type" value="Genomic_DNA"/>
</dbReference>
<dbReference type="GO" id="GO:0008168">
    <property type="term" value="F:methyltransferase activity"/>
    <property type="evidence" value="ECO:0007669"/>
    <property type="project" value="UniProtKB-KW"/>
</dbReference>
<dbReference type="AlphaFoldDB" id="D3EZN1"/>
<dbReference type="Pfam" id="PF13489">
    <property type="entry name" value="Methyltransf_23"/>
    <property type="match status" value="1"/>
</dbReference>
<dbReference type="OrthoDB" id="9810247at2"/>
<keyword evidence="1" id="KW-0808">Transferase</keyword>
<evidence type="ECO:0000313" key="1">
    <source>
        <dbReference type="EMBL" id="ADB53869.1"/>
    </source>
</evidence>
<dbReference type="CDD" id="cd02440">
    <property type="entry name" value="AdoMet_MTases"/>
    <property type="match status" value="1"/>
</dbReference>
<dbReference type="Gene3D" id="3.40.50.150">
    <property type="entry name" value="Vaccinia Virus protein VP39"/>
    <property type="match status" value="1"/>
</dbReference>
<organism evidence="1 2">
    <name type="scientific">Conexibacter woesei (strain DSM 14684 / CCUG 47730 / CIP 108061 / JCM 11494 / NBRC 100937 / ID131577)</name>
    <dbReference type="NCBI Taxonomy" id="469383"/>
    <lineage>
        <taxon>Bacteria</taxon>
        <taxon>Bacillati</taxon>
        <taxon>Actinomycetota</taxon>
        <taxon>Thermoleophilia</taxon>
        <taxon>Solirubrobacterales</taxon>
        <taxon>Conexibacteraceae</taxon>
        <taxon>Conexibacter</taxon>
    </lineage>
</organism>
<reference evidence="1 2" key="1">
    <citation type="journal article" date="2010" name="Stand. Genomic Sci.">
        <title>Complete genome sequence of Conexibacter woesei type strain (ID131577).</title>
        <authorList>
            <person name="Pukall R."/>
            <person name="Lapidus A."/>
            <person name="Glavina Del Rio T."/>
            <person name="Copeland A."/>
            <person name="Tice H."/>
            <person name="Cheng J.-F."/>
            <person name="Lucas S."/>
            <person name="Chen F."/>
            <person name="Nolan M."/>
            <person name="Bruce D."/>
            <person name="Goodwin L."/>
            <person name="Pitluck S."/>
            <person name="Mavromatis K."/>
            <person name="Ivanova N."/>
            <person name="Ovchinnikova G."/>
            <person name="Pati A."/>
            <person name="Chen A."/>
            <person name="Palaniappan K."/>
            <person name="Land M."/>
            <person name="Hauser L."/>
            <person name="Chang Y.-J."/>
            <person name="Jeffries C.D."/>
            <person name="Chain P."/>
            <person name="Meincke L."/>
            <person name="Sims D."/>
            <person name="Brettin T."/>
            <person name="Detter J.C."/>
            <person name="Rohde M."/>
            <person name="Goeker M."/>
            <person name="Bristow J."/>
            <person name="Eisen J.A."/>
            <person name="Markowitz V."/>
            <person name="Kyrpides N.C."/>
            <person name="Klenk H.-P."/>
            <person name="Hugenholtz P."/>
        </authorList>
    </citation>
    <scope>NUCLEOTIDE SEQUENCE [LARGE SCALE GENOMIC DNA]</scope>
    <source>
        <strain evidence="2">DSM 14684 / CIP 108061 / JCM 11494 / NBRC 100937 / ID131577</strain>
    </source>
</reference>
<dbReference type="SUPFAM" id="SSF53335">
    <property type="entry name" value="S-adenosyl-L-methionine-dependent methyltransferases"/>
    <property type="match status" value="1"/>
</dbReference>
<dbReference type="Proteomes" id="UP000008229">
    <property type="component" value="Chromosome"/>
</dbReference>
<evidence type="ECO:0000313" key="2">
    <source>
        <dbReference type="Proteomes" id="UP000008229"/>
    </source>
</evidence>
<dbReference type="GO" id="GO:0032259">
    <property type="term" value="P:methylation"/>
    <property type="evidence" value="ECO:0007669"/>
    <property type="project" value="UniProtKB-KW"/>
</dbReference>
<dbReference type="PANTHER" id="PTHR43464">
    <property type="entry name" value="METHYLTRANSFERASE"/>
    <property type="match status" value="1"/>
</dbReference>
<proteinExistence type="predicted"/>
<name>D3EZN1_CONWI</name>
<accession>D3EZN1</accession>
<dbReference type="KEGG" id="cwo:Cwoe_5464"/>
<gene>
    <name evidence="1" type="ordered locus">Cwoe_5464</name>
</gene>
<keyword evidence="1" id="KW-0489">Methyltransferase</keyword>
<reference evidence="2" key="2">
    <citation type="submission" date="2010-01" db="EMBL/GenBank/DDBJ databases">
        <title>The complete genome of Conexibacter woesei DSM 14684.</title>
        <authorList>
            <consortium name="US DOE Joint Genome Institute (JGI-PGF)"/>
            <person name="Lucas S."/>
            <person name="Copeland A."/>
            <person name="Lapidus A."/>
            <person name="Glavina del Rio T."/>
            <person name="Dalin E."/>
            <person name="Tice H."/>
            <person name="Bruce D."/>
            <person name="Goodwin L."/>
            <person name="Pitluck S."/>
            <person name="Kyrpides N."/>
            <person name="Mavromatis K."/>
            <person name="Ivanova N."/>
            <person name="Mikhailova N."/>
            <person name="Chertkov O."/>
            <person name="Brettin T."/>
            <person name="Detter J.C."/>
            <person name="Han C."/>
            <person name="Larimer F."/>
            <person name="Land M."/>
            <person name="Hauser L."/>
            <person name="Markowitz V."/>
            <person name="Cheng J.-F."/>
            <person name="Hugenholtz P."/>
            <person name="Woyke T."/>
            <person name="Wu D."/>
            <person name="Pukall R."/>
            <person name="Steenblock K."/>
            <person name="Schneider S."/>
            <person name="Klenk H.-P."/>
            <person name="Eisen J.A."/>
        </authorList>
    </citation>
    <scope>NUCLEOTIDE SEQUENCE [LARGE SCALE GENOMIC DNA]</scope>
    <source>
        <strain evidence="2">DSM 14684 / CIP 108061 / JCM 11494 / NBRC 100937 / ID131577</strain>
    </source>
</reference>